<dbReference type="SUPFAM" id="SSF52058">
    <property type="entry name" value="L domain-like"/>
    <property type="match status" value="1"/>
</dbReference>
<reference evidence="2" key="1">
    <citation type="submission" date="2020-10" db="EMBL/GenBank/DDBJ databases">
        <authorList>
            <person name="Gilroy R."/>
        </authorList>
    </citation>
    <scope>NUCLEOTIDE SEQUENCE</scope>
    <source>
        <strain evidence="2">517</strain>
    </source>
</reference>
<proteinExistence type="predicted"/>
<dbReference type="InterPro" id="IPR026906">
    <property type="entry name" value="LRR_5"/>
</dbReference>
<dbReference type="InterPro" id="IPR053139">
    <property type="entry name" value="Surface_bspA-like"/>
</dbReference>
<protein>
    <submittedName>
        <fullName evidence="2">Leucine-rich repeat domain-containing protein</fullName>
    </submittedName>
</protein>
<name>A0A940DG37_9FIRM</name>
<dbReference type="Gene3D" id="3.80.10.10">
    <property type="entry name" value="Ribonuclease Inhibitor"/>
    <property type="match status" value="2"/>
</dbReference>
<feature type="compositionally biased region" description="Basic and acidic residues" evidence="1">
    <location>
        <begin position="107"/>
        <end position="123"/>
    </location>
</feature>
<evidence type="ECO:0000313" key="3">
    <source>
        <dbReference type="Proteomes" id="UP000727857"/>
    </source>
</evidence>
<gene>
    <name evidence="2" type="ORF">IAB16_01965</name>
</gene>
<evidence type="ECO:0000256" key="1">
    <source>
        <dbReference type="SAM" id="MobiDB-lite"/>
    </source>
</evidence>
<comment type="caution">
    <text evidence="2">The sequence shown here is derived from an EMBL/GenBank/DDBJ whole genome shotgun (WGS) entry which is preliminary data.</text>
</comment>
<dbReference type="Pfam" id="PF13306">
    <property type="entry name" value="LRR_5"/>
    <property type="match status" value="2"/>
</dbReference>
<feature type="region of interest" description="Disordered" evidence="1">
    <location>
        <begin position="101"/>
        <end position="129"/>
    </location>
</feature>
<sequence length="296" mass="32261">MLKDNDTVWDITENGELRGYNGKGGAIAIPDGVKAVAKGAFRWNNAVTSVVFPASVKKIGDMAFFSCRALRQVRLTNNLSEIGESAFEACSELKKVFLAPEGAPEEGGDREQNEVKEDKKAEKTAAPSVEKPSGVIGKCAFAFCDELSSAELPSGITRIGPNVFEMCRLLKRATLPPFLESVGEMAFLSCEALEKCELPDTLKEIGALAFCYTAFEKVNLPDTVVSVGAEAFRRIRRLISVSLPAALEALPSGFLAGCPALKKIIYRGTAEMWERVTKDKNWIDTNNDIAIEFRPQ</sequence>
<dbReference type="InterPro" id="IPR032675">
    <property type="entry name" value="LRR_dom_sf"/>
</dbReference>
<accession>A0A940DG37</accession>
<evidence type="ECO:0000313" key="2">
    <source>
        <dbReference type="EMBL" id="MBO8423779.1"/>
    </source>
</evidence>
<organism evidence="2 3">
    <name type="scientific">Candidatus Stercoripulliclostridium pullicola</name>
    <dbReference type="NCBI Taxonomy" id="2840953"/>
    <lineage>
        <taxon>Bacteria</taxon>
        <taxon>Bacillati</taxon>
        <taxon>Bacillota</taxon>
        <taxon>Clostridia</taxon>
        <taxon>Eubacteriales</taxon>
        <taxon>Candidatus Stercoripulliclostridium</taxon>
    </lineage>
</organism>
<reference evidence="2" key="2">
    <citation type="journal article" date="2021" name="PeerJ">
        <title>Extensive microbial diversity within the chicken gut microbiome revealed by metagenomics and culture.</title>
        <authorList>
            <person name="Gilroy R."/>
            <person name="Ravi A."/>
            <person name="Getino M."/>
            <person name="Pursley I."/>
            <person name="Horton D.L."/>
            <person name="Alikhan N.F."/>
            <person name="Baker D."/>
            <person name="Gharbi K."/>
            <person name="Hall N."/>
            <person name="Watson M."/>
            <person name="Adriaenssens E.M."/>
            <person name="Foster-Nyarko E."/>
            <person name="Jarju S."/>
            <person name="Secka A."/>
            <person name="Antonio M."/>
            <person name="Oren A."/>
            <person name="Chaudhuri R.R."/>
            <person name="La Ragione R."/>
            <person name="Hildebrand F."/>
            <person name="Pallen M.J."/>
        </authorList>
    </citation>
    <scope>NUCLEOTIDE SEQUENCE</scope>
    <source>
        <strain evidence="2">517</strain>
    </source>
</reference>
<dbReference type="AlphaFoldDB" id="A0A940DG37"/>
<dbReference type="Proteomes" id="UP000727857">
    <property type="component" value="Unassembled WGS sequence"/>
</dbReference>
<dbReference type="EMBL" id="JADINF010000048">
    <property type="protein sequence ID" value="MBO8423779.1"/>
    <property type="molecule type" value="Genomic_DNA"/>
</dbReference>
<dbReference type="PANTHER" id="PTHR45661:SF3">
    <property type="entry name" value="IG-LIKE DOMAIN-CONTAINING PROTEIN"/>
    <property type="match status" value="1"/>
</dbReference>
<dbReference type="PANTHER" id="PTHR45661">
    <property type="entry name" value="SURFACE ANTIGEN"/>
    <property type="match status" value="1"/>
</dbReference>